<dbReference type="SUPFAM" id="SSF53807">
    <property type="entry name" value="Helical backbone' metal receptor"/>
    <property type="match status" value="1"/>
</dbReference>
<dbReference type="Proteomes" id="UP000295684">
    <property type="component" value="Unassembled WGS sequence"/>
</dbReference>
<reference evidence="3 4" key="1">
    <citation type="submission" date="2019-03" db="EMBL/GenBank/DDBJ databases">
        <title>Genomic Encyclopedia of Type Strains, Phase IV (KMG-IV): sequencing the most valuable type-strain genomes for metagenomic binning, comparative biology and taxonomic classification.</title>
        <authorList>
            <person name="Goeker M."/>
        </authorList>
    </citation>
    <scope>NUCLEOTIDE SEQUENCE [LARGE SCALE GENOMIC DNA]</scope>
    <source>
        <strain evidence="3 4">DSM 103236</strain>
    </source>
</reference>
<dbReference type="AlphaFoldDB" id="A0A4R2HM29"/>
<keyword evidence="1" id="KW-0732">Signal</keyword>
<proteinExistence type="predicted"/>
<dbReference type="PROSITE" id="PS50983">
    <property type="entry name" value="FE_B12_PBP"/>
    <property type="match status" value="1"/>
</dbReference>
<dbReference type="InterPro" id="IPR054828">
    <property type="entry name" value="Vit_B12_bind_prot"/>
</dbReference>
<name>A0A4R2HM29_9SPHI</name>
<dbReference type="Gene3D" id="3.40.50.1980">
    <property type="entry name" value="Nitrogenase molybdenum iron protein domain"/>
    <property type="match status" value="2"/>
</dbReference>
<dbReference type="NCBIfam" id="NF038402">
    <property type="entry name" value="TroA_like"/>
    <property type="match status" value="1"/>
</dbReference>
<feature type="domain" description="Fe/B12 periplasmic-binding" evidence="2">
    <location>
        <begin position="32"/>
        <end position="276"/>
    </location>
</feature>
<evidence type="ECO:0000259" key="2">
    <source>
        <dbReference type="PROSITE" id="PS50983"/>
    </source>
</evidence>
<gene>
    <name evidence="3" type="ORF">EV200_101715</name>
</gene>
<protein>
    <submittedName>
        <fullName evidence="3">ABC-type Fe3+-hydroxamate transport system substrate-binding protein</fullName>
    </submittedName>
</protein>
<sequence>MFFACLSYLCIMQKSFTDQMGKEITINFPPKRIISIVPSQTELLFDLGLDQEIIGLTKFCIHPIEKFAERTKVGGTKKLNIDLIKDLKPDLIIGNKEENSQSDVEELSEFFPVWMSDIFTLDDAMKTIIQIGELVDREPEANYLNHLISAGFRDLQTLALQHHIDKKVAYLIWRKPYMAAGKNTFIDHIMSMNGITNVIKEERYPEITLEELKTLNCDLILLSSEPYPFGSKHIEEIQSALPDTKVMLVDGEMFSWYGSRLVKAVQYFFEFQKALY</sequence>
<comment type="caution">
    <text evidence="3">The sequence shown here is derived from an EMBL/GenBank/DDBJ whole genome shotgun (WGS) entry which is preliminary data.</text>
</comment>
<dbReference type="InterPro" id="IPR002491">
    <property type="entry name" value="ABC_transptr_periplasmic_BD"/>
</dbReference>
<dbReference type="Pfam" id="PF01497">
    <property type="entry name" value="Peripla_BP_2"/>
    <property type="match status" value="1"/>
</dbReference>
<evidence type="ECO:0000313" key="4">
    <source>
        <dbReference type="Proteomes" id="UP000295684"/>
    </source>
</evidence>
<dbReference type="RefSeq" id="WP_244312943.1">
    <property type="nucleotide sequence ID" value="NZ_SLWO01000001.1"/>
</dbReference>
<dbReference type="InterPro" id="IPR050902">
    <property type="entry name" value="ABC_Transporter_SBP"/>
</dbReference>
<organism evidence="3 4">
    <name type="scientific">Pedobacter psychrotolerans</name>
    <dbReference type="NCBI Taxonomy" id="1843235"/>
    <lineage>
        <taxon>Bacteria</taxon>
        <taxon>Pseudomonadati</taxon>
        <taxon>Bacteroidota</taxon>
        <taxon>Sphingobacteriia</taxon>
        <taxon>Sphingobacteriales</taxon>
        <taxon>Sphingobacteriaceae</taxon>
        <taxon>Pedobacter</taxon>
    </lineage>
</organism>
<dbReference type="PANTHER" id="PTHR30535">
    <property type="entry name" value="VITAMIN B12-BINDING PROTEIN"/>
    <property type="match status" value="1"/>
</dbReference>
<evidence type="ECO:0000256" key="1">
    <source>
        <dbReference type="ARBA" id="ARBA00022729"/>
    </source>
</evidence>
<evidence type="ECO:0000313" key="3">
    <source>
        <dbReference type="EMBL" id="TCO31267.1"/>
    </source>
</evidence>
<dbReference type="EMBL" id="SLWO01000001">
    <property type="protein sequence ID" value="TCO31267.1"/>
    <property type="molecule type" value="Genomic_DNA"/>
</dbReference>
<accession>A0A4R2HM29</accession>
<dbReference type="PANTHER" id="PTHR30535:SF35">
    <property type="entry name" value="PERIPLASMIC BINDING PROTEIN"/>
    <property type="match status" value="1"/>
</dbReference>